<proteinExistence type="predicted"/>
<sequence length="134" mass="14868">MSSGYSQTPLAKKLGIKAGFSVFTVNEPAHFRDLLTDLPERVNWNNPESQPDLVHLFIRSAAEVKPLLTSASGQIKRNGTIWVSWPKKTSGIVSDMSENLVRDTALAMGLVDVKVCAVDETWSGLKIVWRTENR</sequence>
<protein>
    <submittedName>
        <fullName evidence="1">DUF3052 family protein</fullName>
    </submittedName>
</protein>
<organism evidence="1 2">
    <name type="scientific">Hufsiella ginkgonis</name>
    <dbReference type="NCBI Taxonomy" id="2695274"/>
    <lineage>
        <taxon>Bacteria</taxon>
        <taxon>Pseudomonadati</taxon>
        <taxon>Bacteroidota</taxon>
        <taxon>Sphingobacteriia</taxon>
        <taxon>Sphingobacteriales</taxon>
        <taxon>Sphingobacteriaceae</taxon>
        <taxon>Hufsiella</taxon>
    </lineage>
</organism>
<dbReference type="EMBL" id="WVHS01000001">
    <property type="protein sequence ID" value="MXV14639.1"/>
    <property type="molecule type" value="Genomic_DNA"/>
</dbReference>
<comment type="caution">
    <text evidence="1">The sequence shown here is derived from an EMBL/GenBank/DDBJ whole genome shotgun (WGS) entry which is preliminary data.</text>
</comment>
<reference evidence="1 2" key="1">
    <citation type="submission" date="2019-11" db="EMBL/GenBank/DDBJ databases">
        <title>Pedobacter sp. HMF7056 Genome sequencing and assembly.</title>
        <authorList>
            <person name="Kang H."/>
            <person name="Kim H."/>
            <person name="Joh K."/>
        </authorList>
    </citation>
    <scope>NUCLEOTIDE SEQUENCE [LARGE SCALE GENOMIC DNA]</scope>
    <source>
        <strain evidence="1 2">HMF7056</strain>
    </source>
</reference>
<dbReference type="AlphaFoldDB" id="A0A7K1XV45"/>
<gene>
    <name evidence="1" type="ORF">GS398_04965</name>
</gene>
<dbReference type="Proteomes" id="UP000451233">
    <property type="component" value="Unassembled WGS sequence"/>
</dbReference>
<evidence type="ECO:0000313" key="2">
    <source>
        <dbReference type="Proteomes" id="UP000451233"/>
    </source>
</evidence>
<dbReference type="RefSeq" id="WP_160905598.1">
    <property type="nucleotide sequence ID" value="NZ_WVHS01000001.1"/>
</dbReference>
<accession>A0A7K1XV45</accession>
<evidence type="ECO:0000313" key="1">
    <source>
        <dbReference type="EMBL" id="MXV14639.1"/>
    </source>
</evidence>
<name>A0A7K1XV45_9SPHI</name>
<keyword evidence="2" id="KW-1185">Reference proteome</keyword>